<name>A0AC35FYL7_9BILA</name>
<organism evidence="1 2">
    <name type="scientific">Panagrolaimus sp. PS1159</name>
    <dbReference type="NCBI Taxonomy" id="55785"/>
    <lineage>
        <taxon>Eukaryota</taxon>
        <taxon>Metazoa</taxon>
        <taxon>Ecdysozoa</taxon>
        <taxon>Nematoda</taxon>
        <taxon>Chromadorea</taxon>
        <taxon>Rhabditida</taxon>
        <taxon>Tylenchina</taxon>
        <taxon>Panagrolaimomorpha</taxon>
        <taxon>Panagrolaimoidea</taxon>
        <taxon>Panagrolaimidae</taxon>
        <taxon>Panagrolaimus</taxon>
    </lineage>
</organism>
<sequence>MEDFESVLRYECCFGYFHVKTGTKFICVLTIFGSFLIMFLKPEYFIYTIGPGTLYAFFSVGPLIGIYTVKSWLFLPYLTLSGLTSAVIFLVNIYSFFVYILTPTFEQTYFESYSIIIFPPTFILSFWMFYTVYCCYDYIHEKEHLSKKKPVWV</sequence>
<dbReference type="WBParaSite" id="PS1159_v2.g22139.t1">
    <property type="protein sequence ID" value="PS1159_v2.g22139.t1"/>
    <property type="gene ID" value="PS1159_v2.g22139"/>
</dbReference>
<evidence type="ECO:0000313" key="2">
    <source>
        <dbReference type="WBParaSite" id="PS1159_v2.g22139.t1"/>
    </source>
</evidence>
<proteinExistence type="predicted"/>
<reference evidence="2" key="1">
    <citation type="submission" date="2022-11" db="UniProtKB">
        <authorList>
            <consortium name="WormBaseParasite"/>
        </authorList>
    </citation>
    <scope>IDENTIFICATION</scope>
</reference>
<evidence type="ECO:0000313" key="1">
    <source>
        <dbReference type="Proteomes" id="UP000887580"/>
    </source>
</evidence>
<dbReference type="Proteomes" id="UP000887580">
    <property type="component" value="Unplaced"/>
</dbReference>
<protein>
    <submittedName>
        <fullName evidence="2">NADH dehydrogenase subunit 6</fullName>
    </submittedName>
</protein>
<accession>A0AC35FYL7</accession>